<dbReference type="Pfam" id="PF00403">
    <property type="entry name" value="HMA"/>
    <property type="match status" value="1"/>
</dbReference>
<dbReference type="OrthoDB" id="9814359at2"/>
<accession>A0A6I6LME7</accession>
<reference evidence="3 4" key="1">
    <citation type="submission" date="2019-12" db="EMBL/GenBank/DDBJ databases">
        <title>Complete genome sequence of Pseudomonas stutzeri.</title>
        <authorList>
            <person name="Lim S.R."/>
            <person name="Kim J.H."/>
        </authorList>
    </citation>
    <scope>NUCLEOTIDE SEQUENCE [LARGE SCALE GENOMIC DNA]</scope>
    <source>
        <strain evidence="3 4">PM101005</strain>
    </source>
</reference>
<dbReference type="PROSITE" id="PS50846">
    <property type="entry name" value="HMA_2"/>
    <property type="match status" value="1"/>
</dbReference>
<dbReference type="SUPFAM" id="SSF55008">
    <property type="entry name" value="HMA, heavy metal-associated domain"/>
    <property type="match status" value="1"/>
</dbReference>
<dbReference type="CDD" id="cd00371">
    <property type="entry name" value="HMA"/>
    <property type="match status" value="1"/>
</dbReference>
<evidence type="ECO:0000313" key="4">
    <source>
        <dbReference type="Proteomes" id="UP000438983"/>
    </source>
</evidence>
<evidence type="ECO:0000259" key="2">
    <source>
        <dbReference type="PROSITE" id="PS50846"/>
    </source>
</evidence>
<dbReference type="InterPro" id="IPR017969">
    <property type="entry name" value="Heavy-metal-associated_CS"/>
</dbReference>
<dbReference type="RefSeq" id="WP_158187438.1">
    <property type="nucleotide sequence ID" value="NZ_CP046902.1"/>
</dbReference>
<dbReference type="InterPro" id="IPR036163">
    <property type="entry name" value="HMA_dom_sf"/>
</dbReference>
<sequence length="63" mass="6842">MQTFNVHGMTCAHCERAVTRAIQALDPQAGVRVDLDAGVVQVESALSDAAIREAIEQEGYRIE</sequence>
<keyword evidence="1" id="KW-0479">Metal-binding</keyword>
<dbReference type="PROSITE" id="PS01047">
    <property type="entry name" value="HMA_1"/>
    <property type="match status" value="1"/>
</dbReference>
<dbReference type="EMBL" id="CP046902">
    <property type="protein sequence ID" value="QGZ29927.1"/>
    <property type="molecule type" value="Genomic_DNA"/>
</dbReference>
<evidence type="ECO:0000313" key="3">
    <source>
        <dbReference type="EMBL" id="QGZ29927.1"/>
    </source>
</evidence>
<dbReference type="AlphaFoldDB" id="A0A6I6LME7"/>
<protein>
    <submittedName>
        <fullName evidence="3">Copper resistance protein CopZ</fullName>
    </submittedName>
</protein>
<name>A0A6I6LME7_STUST</name>
<proteinExistence type="predicted"/>
<dbReference type="Proteomes" id="UP000438983">
    <property type="component" value="Chromosome"/>
</dbReference>
<gene>
    <name evidence="3" type="ORF">GQA94_07595</name>
</gene>
<feature type="domain" description="HMA" evidence="2">
    <location>
        <begin position="1"/>
        <end position="63"/>
    </location>
</feature>
<dbReference type="Gene3D" id="3.30.70.100">
    <property type="match status" value="1"/>
</dbReference>
<dbReference type="GO" id="GO:0046872">
    <property type="term" value="F:metal ion binding"/>
    <property type="evidence" value="ECO:0007669"/>
    <property type="project" value="UniProtKB-KW"/>
</dbReference>
<dbReference type="InterPro" id="IPR006121">
    <property type="entry name" value="HMA_dom"/>
</dbReference>
<organism evidence="3 4">
    <name type="scientific">Stutzerimonas stutzeri</name>
    <name type="common">Pseudomonas stutzeri</name>
    <dbReference type="NCBI Taxonomy" id="316"/>
    <lineage>
        <taxon>Bacteria</taxon>
        <taxon>Pseudomonadati</taxon>
        <taxon>Pseudomonadota</taxon>
        <taxon>Gammaproteobacteria</taxon>
        <taxon>Pseudomonadales</taxon>
        <taxon>Pseudomonadaceae</taxon>
        <taxon>Stutzerimonas</taxon>
    </lineage>
</organism>
<evidence type="ECO:0000256" key="1">
    <source>
        <dbReference type="ARBA" id="ARBA00022723"/>
    </source>
</evidence>